<organism evidence="1">
    <name type="scientific">Streptomyces sp. R11</name>
    <dbReference type="NCBI Taxonomy" id="3238625"/>
    <lineage>
        <taxon>Bacteria</taxon>
        <taxon>Bacillati</taxon>
        <taxon>Actinomycetota</taxon>
        <taxon>Actinomycetes</taxon>
        <taxon>Kitasatosporales</taxon>
        <taxon>Streptomycetaceae</taxon>
        <taxon>Streptomyces</taxon>
    </lineage>
</organism>
<name>A0AB39NE70_9ACTN</name>
<protein>
    <recommendedName>
        <fullName evidence="2">Secreted protein</fullName>
    </recommendedName>
</protein>
<gene>
    <name evidence="1" type="ORF">AB5J55_40130</name>
</gene>
<sequence length="136" mass="14625">MTLKNRIERLGLRGATVSAAIAVAAVTTMIGASPAAAMWIDDNPGPTVDNCSPGHVCVYDTLIPMGNPVPEHRYYYYGTYNFVNEYDDHTVWNNQTGGARALLCLGYNGTNCTVTIPAGKAFHGSLTPYNSIKLVP</sequence>
<evidence type="ECO:0000313" key="1">
    <source>
        <dbReference type="EMBL" id="XDQ15424.1"/>
    </source>
</evidence>
<accession>A0AB39NE70</accession>
<evidence type="ECO:0008006" key="2">
    <source>
        <dbReference type="Google" id="ProtNLM"/>
    </source>
</evidence>
<dbReference type="EMBL" id="CP163432">
    <property type="protein sequence ID" value="XDQ15424.1"/>
    <property type="molecule type" value="Genomic_DNA"/>
</dbReference>
<dbReference type="AlphaFoldDB" id="A0AB39NE70"/>
<reference evidence="1" key="1">
    <citation type="submission" date="2024-07" db="EMBL/GenBank/DDBJ databases">
        <authorList>
            <person name="Yu S.T."/>
        </authorList>
    </citation>
    <scope>NUCLEOTIDE SEQUENCE</scope>
    <source>
        <strain evidence="1">R11</strain>
    </source>
</reference>
<proteinExistence type="predicted"/>
<dbReference type="RefSeq" id="WP_369275358.1">
    <property type="nucleotide sequence ID" value="NZ_CP163432.1"/>
</dbReference>